<dbReference type="InterPro" id="IPR005119">
    <property type="entry name" value="LysR_subst-bd"/>
</dbReference>
<evidence type="ECO:0000256" key="4">
    <source>
        <dbReference type="ARBA" id="ARBA00023163"/>
    </source>
</evidence>
<evidence type="ECO:0000259" key="5">
    <source>
        <dbReference type="PROSITE" id="PS50931"/>
    </source>
</evidence>
<dbReference type="Gene3D" id="1.10.10.10">
    <property type="entry name" value="Winged helix-like DNA-binding domain superfamily/Winged helix DNA-binding domain"/>
    <property type="match status" value="1"/>
</dbReference>
<keyword evidence="3" id="KW-0238">DNA-binding</keyword>
<keyword evidence="4" id="KW-0804">Transcription</keyword>
<dbReference type="GO" id="GO:0005829">
    <property type="term" value="C:cytosol"/>
    <property type="evidence" value="ECO:0007669"/>
    <property type="project" value="TreeGrafter"/>
</dbReference>
<dbReference type="RefSeq" id="WP_122314558.1">
    <property type="nucleotide sequence ID" value="NZ_RBRE01000014.1"/>
</dbReference>
<gene>
    <name evidence="6" type="ORF">ALQ04_01337</name>
</gene>
<feature type="domain" description="HTH lysR-type" evidence="5">
    <location>
        <begin position="3"/>
        <end position="60"/>
    </location>
</feature>
<dbReference type="InterPro" id="IPR036390">
    <property type="entry name" value="WH_DNA-bd_sf"/>
</dbReference>
<dbReference type="PROSITE" id="PS50931">
    <property type="entry name" value="HTH_LYSR"/>
    <property type="match status" value="1"/>
</dbReference>
<dbReference type="AlphaFoldDB" id="A0A3M4M7L5"/>
<protein>
    <submittedName>
        <fullName evidence="6">Transcriptional regulator SftR</fullName>
    </submittedName>
</protein>
<dbReference type="InterPro" id="IPR050950">
    <property type="entry name" value="HTH-type_LysR_regulators"/>
</dbReference>
<dbReference type="FunFam" id="1.10.10.10:FF:000001">
    <property type="entry name" value="LysR family transcriptional regulator"/>
    <property type="match status" value="1"/>
</dbReference>
<dbReference type="PANTHER" id="PTHR30419:SF30">
    <property type="entry name" value="LYSR FAMILY TRANSCRIPTIONAL REGULATOR"/>
    <property type="match status" value="1"/>
</dbReference>
<dbReference type="Pfam" id="PF00126">
    <property type="entry name" value="HTH_1"/>
    <property type="match status" value="1"/>
</dbReference>
<dbReference type="EMBL" id="RBRE01000014">
    <property type="protein sequence ID" value="RMQ49817.1"/>
    <property type="molecule type" value="Genomic_DNA"/>
</dbReference>
<dbReference type="Proteomes" id="UP000277236">
    <property type="component" value="Unassembled WGS sequence"/>
</dbReference>
<sequence length="316" mass="35193">MHIDLRQLRHLIALAEHRSFVGAAVAVNLSQSAFSRSIQALEHSVGCQLVDRVSKDLTPTQQGQVVLEHARRLVSGARQLTSEISQFNALEAGELRFGCGPAPASGLVPRAIGSFISRLPKARVHFQVDDWQSLGKRLLNEEFEFFVADTRQFEADPAYVTHKLQPRKWHFCCRAGHPLAQQESVTASELLSFPLAATLRPPNLRKVMADLSGQPDFAPNVECENTFSLLAVVMSSDAIGITGSYSDALYYAKQELVRLRIEGLDEHCEELYTRYGIVSRTGYRLSPLAQEMIEEIKRVDRKSDSAHEPLLTNLAV</sequence>
<dbReference type="GO" id="GO:0003700">
    <property type="term" value="F:DNA-binding transcription factor activity"/>
    <property type="evidence" value="ECO:0007669"/>
    <property type="project" value="InterPro"/>
</dbReference>
<reference evidence="6 7" key="1">
    <citation type="submission" date="2018-08" db="EMBL/GenBank/DDBJ databases">
        <title>Recombination of ecologically and evolutionarily significant loci maintains genetic cohesion in the Pseudomonas syringae species complex.</title>
        <authorList>
            <person name="Dillon M."/>
            <person name="Thakur S."/>
            <person name="Almeida R.N.D."/>
            <person name="Weir B.S."/>
            <person name="Guttman D.S."/>
        </authorList>
    </citation>
    <scope>NUCLEOTIDE SEQUENCE [LARGE SCALE GENOMIC DNA]</scope>
    <source>
        <strain evidence="6 7">ICMP 3353</strain>
    </source>
</reference>
<name>A0A3M4M7L5_PSECI</name>
<dbReference type="InterPro" id="IPR000847">
    <property type="entry name" value="LysR_HTH_N"/>
</dbReference>
<comment type="caution">
    <text evidence="6">The sequence shown here is derived from an EMBL/GenBank/DDBJ whole genome shotgun (WGS) entry which is preliminary data.</text>
</comment>
<dbReference type="GO" id="GO:0003677">
    <property type="term" value="F:DNA binding"/>
    <property type="evidence" value="ECO:0007669"/>
    <property type="project" value="UniProtKB-KW"/>
</dbReference>
<dbReference type="SUPFAM" id="SSF46785">
    <property type="entry name" value="Winged helix' DNA-binding domain"/>
    <property type="match status" value="1"/>
</dbReference>
<proteinExistence type="inferred from homology"/>
<dbReference type="PANTHER" id="PTHR30419">
    <property type="entry name" value="HTH-TYPE TRANSCRIPTIONAL REGULATOR YBHD"/>
    <property type="match status" value="1"/>
</dbReference>
<dbReference type="CDD" id="cd05466">
    <property type="entry name" value="PBP2_LTTR_substrate"/>
    <property type="match status" value="1"/>
</dbReference>
<evidence type="ECO:0000256" key="1">
    <source>
        <dbReference type="ARBA" id="ARBA00009437"/>
    </source>
</evidence>
<comment type="similarity">
    <text evidence="1">Belongs to the LysR transcriptional regulatory family.</text>
</comment>
<evidence type="ECO:0000256" key="3">
    <source>
        <dbReference type="ARBA" id="ARBA00023125"/>
    </source>
</evidence>
<dbReference type="InterPro" id="IPR036388">
    <property type="entry name" value="WH-like_DNA-bd_sf"/>
</dbReference>
<organism evidence="6 7">
    <name type="scientific">Pseudomonas cichorii</name>
    <dbReference type="NCBI Taxonomy" id="36746"/>
    <lineage>
        <taxon>Bacteria</taxon>
        <taxon>Pseudomonadati</taxon>
        <taxon>Pseudomonadota</taxon>
        <taxon>Gammaproteobacteria</taxon>
        <taxon>Pseudomonadales</taxon>
        <taxon>Pseudomonadaceae</taxon>
        <taxon>Pseudomonas</taxon>
    </lineage>
</organism>
<dbReference type="OrthoDB" id="8673707at2"/>
<dbReference type="PRINTS" id="PR00039">
    <property type="entry name" value="HTHLYSR"/>
</dbReference>
<dbReference type="SUPFAM" id="SSF53850">
    <property type="entry name" value="Periplasmic binding protein-like II"/>
    <property type="match status" value="1"/>
</dbReference>
<evidence type="ECO:0000256" key="2">
    <source>
        <dbReference type="ARBA" id="ARBA00023015"/>
    </source>
</evidence>
<accession>A0A3M4M7L5</accession>
<dbReference type="Gene3D" id="3.40.190.290">
    <property type="match status" value="1"/>
</dbReference>
<dbReference type="Pfam" id="PF03466">
    <property type="entry name" value="LysR_substrate"/>
    <property type="match status" value="1"/>
</dbReference>
<evidence type="ECO:0000313" key="6">
    <source>
        <dbReference type="EMBL" id="RMQ49817.1"/>
    </source>
</evidence>
<evidence type="ECO:0000313" key="7">
    <source>
        <dbReference type="Proteomes" id="UP000277236"/>
    </source>
</evidence>
<keyword evidence="2" id="KW-0805">Transcription regulation</keyword>